<accession>A0A1F4VBR5</accession>
<comment type="caution">
    <text evidence="1">The sequence shown here is derived from an EMBL/GenBank/DDBJ whole genome shotgun (WGS) entry which is preliminary data.</text>
</comment>
<dbReference type="STRING" id="1802619.A2797_00030"/>
<protein>
    <submittedName>
        <fullName evidence="1">Uncharacterized protein</fullName>
    </submittedName>
</protein>
<proteinExistence type="predicted"/>
<organism evidence="1 2">
    <name type="scientific">candidate division WWE3 bacterium RIFCSPHIGHO2_01_FULL_48_15</name>
    <dbReference type="NCBI Taxonomy" id="1802619"/>
    <lineage>
        <taxon>Bacteria</taxon>
        <taxon>Katanobacteria</taxon>
    </lineage>
</organism>
<dbReference type="AlphaFoldDB" id="A0A1F4VBR5"/>
<dbReference type="Proteomes" id="UP000179005">
    <property type="component" value="Unassembled WGS sequence"/>
</dbReference>
<reference evidence="1 2" key="1">
    <citation type="journal article" date="2016" name="Nat. Commun.">
        <title>Thousands of microbial genomes shed light on interconnected biogeochemical processes in an aquifer system.</title>
        <authorList>
            <person name="Anantharaman K."/>
            <person name="Brown C.T."/>
            <person name="Hug L.A."/>
            <person name="Sharon I."/>
            <person name="Castelle C.J."/>
            <person name="Probst A.J."/>
            <person name="Thomas B.C."/>
            <person name="Singh A."/>
            <person name="Wilkins M.J."/>
            <person name="Karaoz U."/>
            <person name="Brodie E.L."/>
            <person name="Williams K.H."/>
            <person name="Hubbard S.S."/>
            <person name="Banfield J.F."/>
        </authorList>
    </citation>
    <scope>NUCLEOTIDE SEQUENCE [LARGE SCALE GENOMIC DNA]</scope>
</reference>
<dbReference type="EMBL" id="MEVC01000023">
    <property type="protein sequence ID" value="OGC54163.1"/>
    <property type="molecule type" value="Genomic_DNA"/>
</dbReference>
<name>A0A1F4VBR5_UNCKA</name>
<gene>
    <name evidence="1" type="ORF">A2797_00030</name>
</gene>
<evidence type="ECO:0000313" key="2">
    <source>
        <dbReference type="Proteomes" id="UP000179005"/>
    </source>
</evidence>
<evidence type="ECO:0000313" key="1">
    <source>
        <dbReference type="EMBL" id="OGC54163.1"/>
    </source>
</evidence>
<sequence length="142" mass="17498">MEKDWQKQRRIFRILLMLLDEATIVAFVKEVEKIPPQRLYSREIEKILAEIFRNLREKDLDRATMGYIRMRIDSWYTLCIWGFERRMLLTDSRRGDYTDETNFTLWANYLLWCVKNRDNLDPYLICDCGAWNCEHFSYYFLR</sequence>